<feature type="region of interest" description="Disordered" evidence="1">
    <location>
        <begin position="1"/>
        <end position="25"/>
    </location>
</feature>
<evidence type="ECO:0000313" key="3">
    <source>
        <dbReference type="Proteomes" id="UP000236291"/>
    </source>
</evidence>
<organism evidence="2 3">
    <name type="scientific">Trifolium pratense</name>
    <name type="common">Red clover</name>
    <dbReference type="NCBI Taxonomy" id="57577"/>
    <lineage>
        <taxon>Eukaryota</taxon>
        <taxon>Viridiplantae</taxon>
        <taxon>Streptophyta</taxon>
        <taxon>Embryophyta</taxon>
        <taxon>Tracheophyta</taxon>
        <taxon>Spermatophyta</taxon>
        <taxon>Magnoliopsida</taxon>
        <taxon>eudicotyledons</taxon>
        <taxon>Gunneridae</taxon>
        <taxon>Pentapetalae</taxon>
        <taxon>rosids</taxon>
        <taxon>fabids</taxon>
        <taxon>Fabales</taxon>
        <taxon>Fabaceae</taxon>
        <taxon>Papilionoideae</taxon>
        <taxon>50 kb inversion clade</taxon>
        <taxon>NPAAA clade</taxon>
        <taxon>Hologalegina</taxon>
        <taxon>IRL clade</taxon>
        <taxon>Trifolieae</taxon>
        <taxon>Trifolium</taxon>
    </lineage>
</organism>
<reference evidence="2 3" key="1">
    <citation type="journal article" date="2014" name="Am. J. Bot.">
        <title>Genome assembly and annotation for red clover (Trifolium pratense; Fabaceae).</title>
        <authorList>
            <person name="Istvanek J."/>
            <person name="Jaros M."/>
            <person name="Krenek A."/>
            <person name="Repkova J."/>
        </authorList>
    </citation>
    <scope>NUCLEOTIDE SEQUENCE [LARGE SCALE GENOMIC DNA]</scope>
    <source>
        <strain evidence="3">cv. Tatra</strain>
        <tissue evidence="2">Young leaves</tissue>
    </source>
</reference>
<dbReference type="EMBL" id="ASHM01091896">
    <property type="protein sequence ID" value="PNX63984.1"/>
    <property type="molecule type" value="Genomic_DNA"/>
</dbReference>
<evidence type="ECO:0000313" key="2">
    <source>
        <dbReference type="EMBL" id="PNX63984.1"/>
    </source>
</evidence>
<feature type="non-terminal residue" evidence="2">
    <location>
        <position position="25"/>
    </location>
</feature>
<comment type="caution">
    <text evidence="2">The sequence shown here is derived from an EMBL/GenBank/DDBJ whole genome shotgun (WGS) entry which is preliminary data.</text>
</comment>
<proteinExistence type="predicted"/>
<name>A0A2K3KCH4_TRIPR</name>
<evidence type="ECO:0000256" key="1">
    <source>
        <dbReference type="SAM" id="MobiDB-lite"/>
    </source>
</evidence>
<protein>
    <submittedName>
        <fullName evidence="2">Uncharacterized protein</fullName>
    </submittedName>
</protein>
<dbReference type="Proteomes" id="UP000236291">
    <property type="component" value="Unassembled WGS sequence"/>
</dbReference>
<sequence length="25" mass="2794">MSPYTTPSHSPERERSTTDEVISDA</sequence>
<gene>
    <name evidence="2" type="ORF">L195_g053786</name>
</gene>
<accession>A0A2K3KCH4</accession>
<reference evidence="2 3" key="2">
    <citation type="journal article" date="2017" name="Front. Plant Sci.">
        <title>Gene Classification and Mining of Molecular Markers Useful in Red Clover (Trifolium pratense) Breeding.</title>
        <authorList>
            <person name="Istvanek J."/>
            <person name="Dluhosova J."/>
            <person name="Dluhos P."/>
            <person name="Patkova L."/>
            <person name="Nedelnik J."/>
            <person name="Repkova J."/>
        </authorList>
    </citation>
    <scope>NUCLEOTIDE SEQUENCE [LARGE SCALE GENOMIC DNA]</scope>
    <source>
        <strain evidence="3">cv. Tatra</strain>
        <tissue evidence="2">Young leaves</tissue>
    </source>
</reference>
<dbReference type="AlphaFoldDB" id="A0A2K3KCH4"/>